<organism evidence="5 6">
    <name type="scientific">Sphingobacterium thermophilum</name>
    <dbReference type="NCBI Taxonomy" id="768534"/>
    <lineage>
        <taxon>Bacteria</taxon>
        <taxon>Pseudomonadati</taxon>
        <taxon>Bacteroidota</taxon>
        <taxon>Sphingobacteriia</taxon>
        <taxon>Sphingobacteriales</taxon>
        <taxon>Sphingobacteriaceae</taxon>
        <taxon>Sphingobacterium</taxon>
    </lineage>
</organism>
<keyword evidence="1 5" id="KW-0489">Methyltransferase</keyword>
<dbReference type="InterPro" id="IPR019874">
    <property type="entry name" value="RF_methyltr_PrmC"/>
</dbReference>
<dbReference type="PANTHER" id="PTHR18895:SF74">
    <property type="entry name" value="MTRF1L RELEASE FACTOR GLUTAMINE METHYLTRANSFERASE"/>
    <property type="match status" value="1"/>
</dbReference>
<evidence type="ECO:0000256" key="1">
    <source>
        <dbReference type="ARBA" id="ARBA00022603"/>
    </source>
</evidence>
<feature type="domain" description="Methyltransferase" evidence="4">
    <location>
        <begin position="115"/>
        <end position="208"/>
    </location>
</feature>
<dbReference type="GO" id="GO:0032259">
    <property type="term" value="P:methylation"/>
    <property type="evidence" value="ECO:0007669"/>
    <property type="project" value="UniProtKB-KW"/>
</dbReference>
<dbReference type="InterPro" id="IPR002052">
    <property type="entry name" value="DNA_methylase_N6_adenine_CS"/>
</dbReference>
<keyword evidence="2" id="KW-0808">Transferase</keyword>
<keyword evidence="6" id="KW-1185">Reference proteome</keyword>
<dbReference type="Pfam" id="PF13847">
    <property type="entry name" value="Methyltransf_31"/>
    <property type="match status" value="1"/>
</dbReference>
<dbReference type="SUPFAM" id="SSF53335">
    <property type="entry name" value="S-adenosyl-L-methionine-dependent methyltransferases"/>
    <property type="match status" value="1"/>
</dbReference>
<dbReference type="InterPro" id="IPR029063">
    <property type="entry name" value="SAM-dependent_MTases_sf"/>
</dbReference>
<dbReference type="Gene3D" id="1.10.8.10">
    <property type="entry name" value="DNA helicase RuvA subunit, C-terminal domain"/>
    <property type="match status" value="1"/>
</dbReference>
<dbReference type="GO" id="GO:0008168">
    <property type="term" value="F:methyltransferase activity"/>
    <property type="evidence" value="ECO:0007669"/>
    <property type="project" value="UniProtKB-KW"/>
</dbReference>
<accession>A0ABP8QWI8</accession>
<dbReference type="Proteomes" id="UP001500394">
    <property type="component" value="Unassembled WGS sequence"/>
</dbReference>
<sequence>MQRTWKDIESAYIKILASLYPESESRELFFLAAEEVGGLRKYEFSLLKNEAVAQNIDSRLLQILDQLAMGRPIQHILGKAPFYGQEFFVNEHTLIPRPETEELVDLIIRDWRDASSIKLIDIGTGTGCIVLSLAKHLNADSWAVDISAEAIAVAKKNAQALKTDVSFIQADILEWEFMFSERQNFDIIVSNPPYITPAEKEEMHRNVLQYEPHLALFVEESAPLLFYDHIADFALHHLVEEGTLYFEINQFLGEETADLLKKKGFSAVELFKDINGADRIIRAKRKKSLQ</sequence>
<protein>
    <submittedName>
        <fullName evidence="5">Peptide chain release factor N(5)-glutamine methyltransferase</fullName>
    </submittedName>
</protein>
<evidence type="ECO:0000313" key="5">
    <source>
        <dbReference type="EMBL" id="GAA4511873.1"/>
    </source>
</evidence>
<dbReference type="InterPro" id="IPR050320">
    <property type="entry name" value="N5-glutamine_MTase"/>
</dbReference>
<dbReference type="PROSITE" id="PS00092">
    <property type="entry name" value="N6_MTASE"/>
    <property type="match status" value="1"/>
</dbReference>
<dbReference type="CDD" id="cd02440">
    <property type="entry name" value="AdoMet_MTases"/>
    <property type="match status" value="1"/>
</dbReference>
<dbReference type="NCBIfam" id="TIGR00536">
    <property type="entry name" value="hemK_fam"/>
    <property type="match status" value="1"/>
</dbReference>
<evidence type="ECO:0000259" key="4">
    <source>
        <dbReference type="Pfam" id="PF13847"/>
    </source>
</evidence>
<evidence type="ECO:0000256" key="2">
    <source>
        <dbReference type="ARBA" id="ARBA00022679"/>
    </source>
</evidence>
<reference evidence="6" key="1">
    <citation type="journal article" date="2019" name="Int. J. Syst. Evol. Microbiol.">
        <title>The Global Catalogue of Microorganisms (GCM) 10K type strain sequencing project: providing services to taxonomists for standard genome sequencing and annotation.</title>
        <authorList>
            <consortium name="The Broad Institute Genomics Platform"/>
            <consortium name="The Broad Institute Genome Sequencing Center for Infectious Disease"/>
            <person name="Wu L."/>
            <person name="Ma J."/>
        </authorList>
    </citation>
    <scope>NUCLEOTIDE SEQUENCE [LARGE SCALE GENOMIC DNA]</scope>
    <source>
        <strain evidence="6">JCM 17858</strain>
    </source>
</reference>
<proteinExistence type="predicted"/>
<dbReference type="RefSeq" id="WP_345064301.1">
    <property type="nucleotide sequence ID" value="NZ_BAABGR010000006.1"/>
</dbReference>
<gene>
    <name evidence="5" type="primary">prmC</name>
    <name evidence="5" type="ORF">GCM10023173_05170</name>
</gene>
<dbReference type="Gene3D" id="3.40.50.150">
    <property type="entry name" value="Vaccinia Virus protein VP39"/>
    <property type="match status" value="1"/>
</dbReference>
<comment type="caution">
    <text evidence="5">The sequence shown here is derived from an EMBL/GenBank/DDBJ whole genome shotgun (WGS) entry which is preliminary data.</text>
</comment>
<dbReference type="InterPro" id="IPR025714">
    <property type="entry name" value="Methyltranfer_dom"/>
</dbReference>
<evidence type="ECO:0000256" key="3">
    <source>
        <dbReference type="ARBA" id="ARBA00022691"/>
    </source>
</evidence>
<dbReference type="EMBL" id="BAABGR010000006">
    <property type="protein sequence ID" value="GAA4511873.1"/>
    <property type="molecule type" value="Genomic_DNA"/>
</dbReference>
<name>A0ABP8QWI8_9SPHI</name>
<dbReference type="PANTHER" id="PTHR18895">
    <property type="entry name" value="HEMK METHYLTRANSFERASE"/>
    <property type="match status" value="1"/>
</dbReference>
<evidence type="ECO:0000313" key="6">
    <source>
        <dbReference type="Proteomes" id="UP001500394"/>
    </source>
</evidence>
<dbReference type="NCBIfam" id="TIGR03534">
    <property type="entry name" value="RF_mod_PrmC"/>
    <property type="match status" value="1"/>
</dbReference>
<keyword evidence="3" id="KW-0949">S-adenosyl-L-methionine</keyword>
<dbReference type="InterPro" id="IPR004556">
    <property type="entry name" value="HemK-like"/>
</dbReference>